<proteinExistence type="predicted"/>
<dbReference type="RefSeq" id="WP_188878666.1">
    <property type="nucleotide sequence ID" value="NZ_BMOQ01000005.1"/>
</dbReference>
<evidence type="ECO:0000313" key="1">
    <source>
        <dbReference type="EMBL" id="GGN18552.1"/>
    </source>
</evidence>
<dbReference type="AlphaFoldDB" id="A0A830GD60"/>
<comment type="caution">
    <text evidence="1">The sequence shown here is derived from an EMBL/GenBank/DDBJ whole genome shotgun (WGS) entry which is preliminary data.</text>
</comment>
<sequence>MSDDRQERREYVGDEMDADAAAAIAALEEARKKLGRLRIEQIPESDRRFLLTFQGQLGTARDIVERGDRDE</sequence>
<evidence type="ECO:0000313" key="2">
    <source>
        <dbReference type="Proteomes" id="UP000608850"/>
    </source>
</evidence>
<dbReference type="Proteomes" id="UP000608850">
    <property type="component" value="Unassembled WGS sequence"/>
</dbReference>
<protein>
    <submittedName>
        <fullName evidence="1">Uncharacterized protein</fullName>
    </submittedName>
</protein>
<keyword evidence="2" id="KW-1185">Reference proteome</keyword>
<dbReference type="EMBL" id="BMOQ01000005">
    <property type="protein sequence ID" value="GGN18552.1"/>
    <property type="molecule type" value="Genomic_DNA"/>
</dbReference>
<gene>
    <name evidence="1" type="ORF">GCM10009021_19440</name>
</gene>
<reference evidence="1 2" key="1">
    <citation type="journal article" date="2019" name="Int. J. Syst. Evol. Microbiol.">
        <title>The Global Catalogue of Microorganisms (GCM) 10K type strain sequencing project: providing services to taxonomists for standard genome sequencing and annotation.</title>
        <authorList>
            <consortium name="The Broad Institute Genomics Platform"/>
            <consortium name="The Broad Institute Genome Sequencing Center for Infectious Disease"/>
            <person name="Wu L."/>
            <person name="Ma J."/>
        </authorList>
    </citation>
    <scope>NUCLEOTIDE SEQUENCE [LARGE SCALE GENOMIC DNA]</scope>
    <source>
        <strain evidence="1 2">JCM 16331</strain>
    </source>
</reference>
<accession>A0A830GD60</accession>
<organism evidence="1 2">
    <name type="scientific">Halarchaeum nitratireducens</name>
    <dbReference type="NCBI Taxonomy" id="489913"/>
    <lineage>
        <taxon>Archaea</taxon>
        <taxon>Methanobacteriati</taxon>
        <taxon>Methanobacteriota</taxon>
        <taxon>Stenosarchaea group</taxon>
        <taxon>Halobacteria</taxon>
        <taxon>Halobacteriales</taxon>
        <taxon>Halobacteriaceae</taxon>
    </lineage>
</organism>
<name>A0A830GD60_9EURY</name>